<organism evidence="5 6">
    <name type="scientific">Candidatus Thioglobus autotrophicus</name>
    <dbReference type="NCBI Taxonomy" id="1705394"/>
    <lineage>
        <taxon>Bacteria</taxon>
        <taxon>Pseudomonadati</taxon>
        <taxon>Pseudomonadota</taxon>
        <taxon>Gammaproteobacteria</taxon>
        <taxon>Candidatus Pseudothioglobaceae</taxon>
        <taxon>Candidatus Thioglobus</taxon>
    </lineage>
</organism>
<keyword evidence="6" id="KW-1185">Reference proteome</keyword>
<reference evidence="5 6" key="1">
    <citation type="journal article" date="2015" name="Genome Announc.">
        <title>Genome Sequence of 'Candidatus Thioglobus autotrophica' Strain EF1, a Chemoautotroph from the SUP05 Clade of Marine Gammaproteobacteria.</title>
        <authorList>
            <person name="Shah V."/>
            <person name="Morris R.M."/>
        </authorList>
    </citation>
    <scope>NUCLEOTIDE SEQUENCE [LARGE SCALE GENOMIC DNA]</scope>
    <source>
        <strain evidence="5 6">EF1</strain>
    </source>
</reference>
<dbReference type="EMBL" id="CP010552">
    <property type="protein sequence ID" value="ALE53140.1"/>
    <property type="molecule type" value="Genomic_DNA"/>
</dbReference>
<dbReference type="PANTHER" id="PTHR34698:SF2">
    <property type="entry name" value="5-OXOPROLINASE SUBUNIT B"/>
    <property type="match status" value="1"/>
</dbReference>
<dbReference type="SUPFAM" id="SSF50891">
    <property type="entry name" value="Cyclophilin-like"/>
    <property type="match status" value="1"/>
</dbReference>
<sequence>MHKIILAGENSLLIYFGDKIDPELPKNIANFANQLKNEFSELIINLTPSYTSLLVSYDLNKTSYPIFKSQVSTLLKQWTPAEVEQSFKVIHIPVYYGFEVGLDLERLLAEKALTLDEFIYIHTSQSYLVYAIGFSPVFAFLGEVDQQIQAPRLSTPRIKIPAGSVGIADRQTAIYPTDSSGGWNIIGRTMLDLSLKNPDNLDKFKTGDQVEFYPITRDEYLKYGGKL</sequence>
<dbReference type="InterPro" id="IPR010016">
    <property type="entry name" value="PxpB"/>
</dbReference>
<dbReference type="KEGG" id="tho:SP60_08050"/>
<evidence type="ECO:0000256" key="2">
    <source>
        <dbReference type="ARBA" id="ARBA00022801"/>
    </source>
</evidence>
<gene>
    <name evidence="5" type="ORF">SP60_08050</name>
</gene>
<evidence type="ECO:0000256" key="3">
    <source>
        <dbReference type="ARBA" id="ARBA00022840"/>
    </source>
</evidence>
<dbReference type="InterPro" id="IPR003833">
    <property type="entry name" value="CT_C_D"/>
</dbReference>
<keyword evidence="2" id="KW-0378">Hydrolase</keyword>
<proteinExistence type="predicted"/>
<dbReference type="Gene3D" id="3.30.1360.40">
    <property type="match status" value="1"/>
</dbReference>
<dbReference type="PATRIC" id="fig|1705394.5.peg.1610"/>
<evidence type="ECO:0000259" key="4">
    <source>
        <dbReference type="SMART" id="SM00796"/>
    </source>
</evidence>
<dbReference type="Gene3D" id="2.40.100.10">
    <property type="entry name" value="Cyclophilin-like"/>
    <property type="match status" value="1"/>
</dbReference>
<dbReference type="Proteomes" id="UP000058020">
    <property type="component" value="Chromosome"/>
</dbReference>
<dbReference type="NCBIfam" id="TIGR00370">
    <property type="entry name" value="5-oxoprolinase subunit PxpB"/>
    <property type="match status" value="1"/>
</dbReference>
<protein>
    <recommendedName>
        <fullName evidence="4">Carboxyltransferase domain-containing protein</fullName>
    </recommendedName>
</protein>
<accession>A0A0M5LEY1</accession>
<dbReference type="GO" id="GO:0005524">
    <property type="term" value="F:ATP binding"/>
    <property type="evidence" value="ECO:0007669"/>
    <property type="project" value="UniProtKB-KW"/>
</dbReference>
<evidence type="ECO:0000313" key="6">
    <source>
        <dbReference type="Proteomes" id="UP000058020"/>
    </source>
</evidence>
<dbReference type="STRING" id="1705394.SP60_08050"/>
<keyword evidence="3" id="KW-0067">ATP-binding</keyword>
<dbReference type="PANTHER" id="PTHR34698">
    <property type="entry name" value="5-OXOPROLINASE SUBUNIT B"/>
    <property type="match status" value="1"/>
</dbReference>
<dbReference type="SMART" id="SM00796">
    <property type="entry name" value="AHS1"/>
    <property type="match status" value="1"/>
</dbReference>
<feature type="domain" description="Carboxyltransferase" evidence="4">
    <location>
        <begin position="2"/>
        <end position="201"/>
    </location>
</feature>
<evidence type="ECO:0000313" key="5">
    <source>
        <dbReference type="EMBL" id="ALE53140.1"/>
    </source>
</evidence>
<evidence type="ECO:0000256" key="1">
    <source>
        <dbReference type="ARBA" id="ARBA00022741"/>
    </source>
</evidence>
<dbReference type="AlphaFoldDB" id="A0A0M5LEY1"/>
<keyword evidence="1" id="KW-0547">Nucleotide-binding</keyword>
<dbReference type="RefSeq" id="WP_053952138.1">
    <property type="nucleotide sequence ID" value="NZ_CP010552.1"/>
</dbReference>
<dbReference type="SUPFAM" id="SSF160467">
    <property type="entry name" value="PH0987 N-terminal domain-like"/>
    <property type="match status" value="1"/>
</dbReference>
<dbReference type="OrthoDB" id="9778567at2"/>
<dbReference type="GO" id="GO:0016787">
    <property type="term" value="F:hydrolase activity"/>
    <property type="evidence" value="ECO:0007669"/>
    <property type="project" value="UniProtKB-KW"/>
</dbReference>
<dbReference type="InterPro" id="IPR029000">
    <property type="entry name" value="Cyclophilin-like_dom_sf"/>
</dbReference>
<name>A0A0M5LEY1_9GAMM</name>
<dbReference type="Pfam" id="PF02682">
    <property type="entry name" value="CT_C_D"/>
    <property type="match status" value="1"/>
</dbReference>